<reference evidence="1 2" key="1">
    <citation type="submission" date="2016-10" db="EMBL/GenBank/DDBJ databases">
        <title>Evaluation of Human, Veterinary and Environmental Mycobacterium chelonae Isolates by Core Genome Phylogenomic Analysis, Targeted Gene Comparison, and Anti-microbial Susceptibility Patterns: A Tale of Mistaken Identities.</title>
        <authorList>
            <person name="Fogelson S.B."/>
            <person name="Camus A.C."/>
            <person name="Lorenz W."/>
            <person name="Vasireddy R."/>
            <person name="Vasireddy S."/>
            <person name="Smith T."/>
            <person name="Brown-Elliott B.A."/>
            <person name="Wallace R.J.Jr."/>
            <person name="Hasan N.A."/>
            <person name="Reischl U."/>
            <person name="Sanchez S."/>
        </authorList>
    </citation>
    <scope>NUCLEOTIDE SEQUENCE [LARGE SCALE GENOMIC DNA]</scope>
    <source>
        <strain evidence="1 2">15515</strain>
    </source>
</reference>
<accession>A0A1S1LWW2</accession>
<evidence type="ECO:0000313" key="1">
    <source>
        <dbReference type="EMBL" id="OHU60344.1"/>
    </source>
</evidence>
<proteinExistence type="predicted"/>
<sequence length="91" mass="9719">MWAPLGSVDEVGEADLFASWNLDDDATAAITSRYGEAASFGGYGTKYRAARVDGKWYLDGYDGLGIGKSWWLARTDPLTGKILTIVAGPGN</sequence>
<protein>
    <submittedName>
        <fullName evidence="1">Uncharacterized protein</fullName>
    </submittedName>
</protein>
<evidence type="ECO:0000313" key="2">
    <source>
        <dbReference type="Proteomes" id="UP000180043"/>
    </source>
</evidence>
<dbReference type="EMBL" id="MLIQ01000011">
    <property type="protein sequence ID" value="OHU60344.1"/>
    <property type="molecule type" value="Genomic_DNA"/>
</dbReference>
<dbReference type="AlphaFoldDB" id="A0A1S1LWW2"/>
<gene>
    <name evidence="1" type="ORF">BKG82_07800</name>
</gene>
<dbReference type="Proteomes" id="UP000180043">
    <property type="component" value="Unassembled WGS sequence"/>
</dbReference>
<comment type="caution">
    <text evidence="1">The sequence shown here is derived from an EMBL/GenBank/DDBJ whole genome shotgun (WGS) entry which is preliminary data.</text>
</comment>
<name>A0A1S1LWW2_MYCCH</name>
<organism evidence="1 2">
    <name type="scientific">Mycobacteroides chelonae</name>
    <name type="common">Mycobacterium chelonae</name>
    <dbReference type="NCBI Taxonomy" id="1774"/>
    <lineage>
        <taxon>Bacteria</taxon>
        <taxon>Bacillati</taxon>
        <taxon>Actinomycetota</taxon>
        <taxon>Actinomycetes</taxon>
        <taxon>Mycobacteriales</taxon>
        <taxon>Mycobacteriaceae</taxon>
        <taxon>Mycobacteroides</taxon>
    </lineage>
</organism>